<sequence>MYWETLPSWIWVIYYLFLLLTLGTGILNVIRKRMISVSILAICLVITVPVISLVNSIGRAKGVNELEHLVAQLQQGAIWSIYTVTGTLFLFVFWILLFIKNKERNPRKGSNYKYS</sequence>
<evidence type="ECO:0000313" key="3">
    <source>
        <dbReference type="Proteomes" id="UP000441354"/>
    </source>
</evidence>
<keyword evidence="3" id="KW-1185">Reference proteome</keyword>
<evidence type="ECO:0000256" key="1">
    <source>
        <dbReference type="SAM" id="Phobius"/>
    </source>
</evidence>
<keyword evidence="1" id="KW-1133">Transmembrane helix</keyword>
<keyword evidence="1" id="KW-0472">Membrane</keyword>
<feature type="transmembrane region" description="Helical" evidence="1">
    <location>
        <begin position="12"/>
        <end position="30"/>
    </location>
</feature>
<feature type="transmembrane region" description="Helical" evidence="1">
    <location>
        <begin position="37"/>
        <end position="57"/>
    </location>
</feature>
<dbReference type="Proteomes" id="UP000441354">
    <property type="component" value="Unassembled WGS sequence"/>
</dbReference>
<feature type="transmembrane region" description="Helical" evidence="1">
    <location>
        <begin position="77"/>
        <end position="99"/>
    </location>
</feature>
<proteinExistence type="predicted"/>
<protein>
    <submittedName>
        <fullName evidence="2">Uncharacterized protein</fullName>
    </submittedName>
</protein>
<comment type="caution">
    <text evidence="2">The sequence shown here is derived from an EMBL/GenBank/DDBJ whole genome shotgun (WGS) entry which is preliminary data.</text>
</comment>
<evidence type="ECO:0000313" key="2">
    <source>
        <dbReference type="EMBL" id="KAB2331393.1"/>
    </source>
</evidence>
<dbReference type="EMBL" id="WBOT01000005">
    <property type="protein sequence ID" value="KAB2331393.1"/>
    <property type="molecule type" value="Genomic_DNA"/>
</dbReference>
<name>A0A7V7RJZ2_9BACI</name>
<dbReference type="RefSeq" id="WP_151575054.1">
    <property type="nucleotide sequence ID" value="NZ_WBOT01000005.1"/>
</dbReference>
<reference evidence="2 3" key="1">
    <citation type="journal article" date="2014" name="Arch. Microbiol.">
        <title>Bacillus mesophilum sp. nov., strain IITR-54T, a novel 4-chlorobiphenyl dechlorinating bacterium.</title>
        <authorList>
            <person name="Manickam N."/>
            <person name="Singh N.K."/>
            <person name="Bajaj A."/>
            <person name="Kumar R.M."/>
            <person name="Kaur G."/>
            <person name="Kaur N."/>
            <person name="Bala M."/>
            <person name="Kumar A."/>
            <person name="Mayilraj S."/>
        </authorList>
    </citation>
    <scope>NUCLEOTIDE SEQUENCE [LARGE SCALE GENOMIC DNA]</scope>
    <source>
        <strain evidence="2 3">IITR-54</strain>
    </source>
</reference>
<organism evidence="2 3">
    <name type="scientific">Bacillus mesophilum</name>
    <dbReference type="NCBI Taxonomy" id="1071718"/>
    <lineage>
        <taxon>Bacteria</taxon>
        <taxon>Bacillati</taxon>
        <taxon>Bacillota</taxon>
        <taxon>Bacilli</taxon>
        <taxon>Bacillales</taxon>
        <taxon>Bacillaceae</taxon>
        <taxon>Bacillus</taxon>
    </lineage>
</organism>
<accession>A0A7V7RJZ2</accession>
<dbReference type="AlphaFoldDB" id="A0A7V7RJZ2"/>
<gene>
    <name evidence="2" type="ORF">F7732_16240</name>
</gene>
<dbReference type="OrthoDB" id="2645556at2"/>
<keyword evidence="1" id="KW-0812">Transmembrane</keyword>